<evidence type="ECO:0000313" key="1">
    <source>
        <dbReference type="EMBL" id="AMW11655.1"/>
    </source>
</evidence>
<reference evidence="2" key="1">
    <citation type="submission" date="2016-04" db="EMBL/GenBank/DDBJ databases">
        <authorList>
            <person name="Zhang B."/>
        </authorList>
    </citation>
    <scope>NUCLEOTIDE SEQUENCE [LARGE SCALE GENOMIC DNA]</scope>
    <source>
        <strain evidence="2">S10</strain>
    </source>
</reference>
<dbReference type="KEGG" id="stsi:A4E84_20450"/>
<dbReference type="EMBL" id="CP015098">
    <property type="protein sequence ID" value="AMW11655.1"/>
    <property type="molecule type" value="Genomic_DNA"/>
</dbReference>
<sequence>MNKNLPHAVRVIRAALASTGSDPAAAIAHALNDSRLLVDPEKSFGAVLRRTPAGSWTSEQQPQPTELEQQALAWDKSCERARQVAVGIKAQIGQHPEFQNVQVDKDRILVALHITDQAQWVQWRAWFGITHDKEQPLPYAVAGDGYRDGIRVSVVAYDLPQAQARAVQSAKRPFQLDGIVYDLAVPLRDAQGDVWFFQGQRSDDGMPMLSIDGRPERCSLANIVTHVGPLTPVTDVATPVSAQGGEGA</sequence>
<accession>A0A143C3R8</accession>
<name>A0A143C3R8_9ACTN</name>
<dbReference type="AlphaFoldDB" id="A0A143C3R8"/>
<dbReference type="STRING" id="1783515.A4E84_20450"/>
<dbReference type="Proteomes" id="UP000076096">
    <property type="component" value="Chromosome"/>
</dbReference>
<dbReference type="NCBIfam" id="NF038081">
    <property type="entry name" value="BN159_2729_fam"/>
    <property type="match status" value="1"/>
</dbReference>
<keyword evidence="2" id="KW-1185">Reference proteome</keyword>
<proteinExistence type="predicted"/>
<organism evidence="1 2">
    <name type="scientific">Streptomyces qaidamensis</name>
    <dbReference type="NCBI Taxonomy" id="1783515"/>
    <lineage>
        <taxon>Bacteria</taxon>
        <taxon>Bacillati</taxon>
        <taxon>Actinomycetota</taxon>
        <taxon>Actinomycetes</taxon>
        <taxon>Kitasatosporales</taxon>
        <taxon>Streptomycetaceae</taxon>
        <taxon>Streptomyces</taxon>
        <taxon>Streptomyces aurantiacus group</taxon>
    </lineage>
</organism>
<dbReference type="NCBIfam" id="NF038082">
    <property type="entry name" value="phiSA1p31"/>
    <property type="match status" value="1"/>
</dbReference>
<evidence type="ECO:0000313" key="2">
    <source>
        <dbReference type="Proteomes" id="UP000076096"/>
    </source>
</evidence>
<protein>
    <submittedName>
        <fullName evidence="1">Uncharacterized protein</fullName>
    </submittedName>
</protein>
<gene>
    <name evidence="1" type="ORF">A4E84_20450</name>
</gene>
<dbReference type="RefSeq" id="WP_062927969.1">
    <property type="nucleotide sequence ID" value="NZ_CP015098.1"/>
</dbReference>